<reference evidence="1 2" key="1">
    <citation type="submission" date="2020-08" db="EMBL/GenBank/DDBJ databases">
        <title>Genomic Encyclopedia of Type Strains, Phase IV (KMG-IV): sequencing the most valuable type-strain genomes for metagenomic binning, comparative biology and taxonomic classification.</title>
        <authorList>
            <person name="Goeker M."/>
        </authorList>
    </citation>
    <scope>NUCLEOTIDE SEQUENCE [LARGE SCALE GENOMIC DNA]</scope>
    <source>
        <strain evidence="1 2">DSM 11525</strain>
    </source>
</reference>
<sequence length="49" mass="5673">MIILSRDSISERNIASIPNARNRGDQCYAHFVRNWERSDQHKMCIALGV</sequence>
<evidence type="ECO:0000313" key="2">
    <source>
        <dbReference type="Proteomes" id="UP000563601"/>
    </source>
</evidence>
<comment type="caution">
    <text evidence="1">The sequence shown here is derived from an EMBL/GenBank/DDBJ whole genome shotgun (WGS) entry which is preliminary data.</text>
</comment>
<accession>A0AA89PPG2</accession>
<dbReference type="AlphaFoldDB" id="A0AA89PPG2"/>
<gene>
    <name evidence="1" type="ORF">HNQ53_003556</name>
</gene>
<organism evidence="1 2">
    <name type="scientific">Microbulbifer hydrolyticus</name>
    <dbReference type="NCBI Taxonomy" id="48074"/>
    <lineage>
        <taxon>Bacteria</taxon>
        <taxon>Pseudomonadati</taxon>
        <taxon>Pseudomonadota</taxon>
        <taxon>Gammaproteobacteria</taxon>
        <taxon>Cellvibrionales</taxon>
        <taxon>Microbulbiferaceae</taxon>
        <taxon>Microbulbifer</taxon>
    </lineage>
</organism>
<protein>
    <submittedName>
        <fullName evidence="1">Uncharacterized protein</fullName>
    </submittedName>
</protein>
<name>A0AA89PPG2_9GAMM</name>
<dbReference type="Proteomes" id="UP000563601">
    <property type="component" value="Unassembled WGS sequence"/>
</dbReference>
<feature type="non-terminal residue" evidence="1">
    <location>
        <position position="49"/>
    </location>
</feature>
<proteinExistence type="predicted"/>
<dbReference type="EMBL" id="JACHHR010000010">
    <property type="protein sequence ID" value="MBB5213304.1"/>
    <property type="molecule type" value="Genomic_DNA"/>
</dbReference>
<evidence type="ECO:0000313" key="1">
    <source>
        <dbReference type="EMBL" id="MBB5213304.1"/>
    </source>
</evidence>